<dbReference type="EMBL" id="JANSHE010003686">
    <property type="protein sequence ID" value="KAJ2984967.1"/>
    <property type="molecule type" value="Genomic_DNA"/>
</dbReference>
<reference evidence="1" key="1">
    <citation type="submission" date="2022-08" db="EMBL/GenBank/DDBJ databases">
        <title>Genome Sequence of Pycnoporus sanguineus.</title>
        <authorList>
            <person name="Buettner E."/>
        </authorList>
    </citation>
    <scope>NUCLEOTIDE SEQUENCE</scope>
    <source>
        <strain evidence="1">CG-C14</strain>
    </source>
</reference>
<accession>A0ACC1NZX6</accession>
<keyword evidence="2" id="KW-1185">Reference proteome</keyword>
<dbReference type="Proteomes" id="UP001144978">
    <property type="component" value="Unassembled WGS sequence"/>
</dbReference>
<proteinExistence type="predicted"/>
<sequence>MVNTRSLRQPAARAAGSRKSRKQARQYTEETLLDALRWYDEHPGESYKSTGELYGVPPSTLHSRHTRRNSSRGESHAHQQLLSPEEEGALCDWIEHLSYMGFPVDKDTLHSLVMQITGASRPPGENWHKRFLKRHPGVQLGKPFGLDPERARAFNRHTVDDYFKKLKAVIDEYNIPWSHVYNMDEKGIQRGGGRRLQRIKYFVPRGRRVNYKLRSNNLELITIIECISADGRALLPGFIFAGNQVPSDALKDIDPQVVVGHSPNGWTEGFLCTEWFRKCFLPQANAHRETDAPLLLILDGHNSHITPELRQLAIENNVHLFLLPPHTTHRLQPLDVGIFSHIQNAWVKRCNEHYSRSLGREMSRGQLIREYLALRQRVLKSSLIRKAWWNSGITSGTWSADFFSEEDFAPSYATSAIAHVPLSYPETDAGIVSADLESAHLPAQSPLPTPDDVPLHTPSSSRLCTPTPLRSPTRTLSRSPSPRSPSPSPGASLSGCSRASSLTTRTMLSQRLLSRNEEVQCLREENARLRKRNRELIGHAEHALAHASIAKWELQRIRDELYRKTSTKKRRNVRTSAALITAGEGAAQCERGEREAAEREERKQAEQARRAEEERNRQIQRERLTRDDRVTFSESLNRKVKEDLKDIAFALSLPLDGTNSELCARITEHLRSHAARYSTHPKSALST</sequence>
<evidence type="ECO:0000313" key="1">
    <source>
        <dbReference type="EMBL" id="KAJ2984967.1"/>
    </source>
</evidence>
<gene>
    <name evidence="1" type="ORF">NUW54_g10310</name>
</gene>
<protein>
    <submittedName>
        <fullName evidence="1">Uncharacterized protein</fullName>
    </submittedName>
</protein>
<comment type="caution">
    <text evidence="1">The sequence shown here is derived from an EMBL/GenBank/DDBJ whole genome shotgun (WGS) entry which is preliminary data.</text>
</comment>
<name>A0ACC1NZX6_9APHY</name>
<organism evidence="1 2">
    <name type="scientific">Trametes sanguinea</name>
    <dbReference type="NCBI Taxonomy" id="158606"/>
    <lineage>
        <taxon>Eukaryota</taxon>
        <taxon>Fungi</taxon>
        <taxon>Dikarya</taxon>
        <taxon>Basidiomycota</taxon>
        <taxon>Agaricomycotina</taxon>
        <taxon>Agaricomycetes</taxon>
        <taxon>Polyporales</taxon>
        <taxon>Polyporaceae</taxon>
        <taxon>Trametes</taxon>
    </lineage>
</organism>
<evidence type="ECO:0000313" key="2">
    <source>
        <dbReference type="Proteomes" id="UP001144978"/>
    </source>
</evidence>